<dbReference type="AlphaFoldDB" id="A0A132NSZ0"/>
<gene>
    <name evidence="1" type="ORF">QR46_2824</name>
</gene>
<proteinExistence type="predicted"/>
<reference evidence="1 2" key="1">
    <citation type="journal article" date="2015" name="Mol. Biochem. Parasitol.">
        <title>Identification of polymorphic genes for use in assemblage B genotyping assays through comparative genomics of multiple assemblage B Giardia duodenalis isolates.</title>
        <authorList>
            <person name="Wielinga C."/>
            <person name="Thompson R.C."/>
            <person name="Monis P."/>
            <person name="Ryan U."/>
        </authorList>
    </citation>
    <scope>NUCLEOTIDE SEQUENCE [LARGE SCALE GENOMIC DNA]</scope>
    <source>
        <strain evidence="1 2">BAH15c1</strain>
    </source>
</reference>
<name>A0A132NSZ0_GIAIN</name>
<dbReference type="VEuPathDB" id="GiardiaDB:QR46_2824"/>
<accession>A0A132NSZ0</accession>
<evidence type="ECO:0000313" key="2">
    <source>
        <dbReference type="Proteomes" id="UP000070089"/>
    </source>
</evidence>
<comment type="caution">
    <text evidence="1">The sequence shown here is derived from an EMBL/GenBank/DDBJ whole genome shotgun (WGS) entry which is preliminary data.</text>
</comment>
<protein>
    <submittedName>
        <fullName evidence="1">Ankyrin repeat protein</fullName>
    </submittedName>
</protein>
<dbReference type="EMBL" id="JXTI01000079">
    <property type="protein sequence ID" value="KWX13205.1"/>
    <property type="molecule type" value="Genomic_DNA"/>
</dbReference>
<dbReference type="Proteomes" id="UP000070089">
    <property type="component" value="Unassembled WGS sequence"/>
</dbReference>
<evidence type="ECO:0000313" key="1">
    <source>
        <dbReference type="EMBL" id="KWX13205.1"/>
    </source>
</evidence>
<sequence>MDIETTVFVNGWVRKEEMQACAKLTAEPILHFILTDFSLILWLRSMTLSSLPTKSLCEPSDAEDFYRTEVAIYAGSCTQSWPPALFAESMKNNITLEGAAAGHKRCGLDRSAELQPKIAE</sequence>
<organism evidence="1 2">
    <name type="scientific">Giardia duodenalis assemblage B</name>
    <dbReference type="NCBI Taxonomy" id="1394984"/>
    <lineage>
        <taxon>Eukaryota</taxon>
        <taxon>Metamonada</taxon>
        <taxon>Diplomonadida</taxon>
        <taxon>Hexamitidae</taxon>
        <taxon>Giardiinae</taxon>
        <taxon>Giardia</taxon>
    </lineage>
</organism>